<dbReference type="PROSITE" id="PS50296">
    <property type="entry name" value="SUI1"/>
    <property type="match status" value="1"/>
</dbReference>
<dbReference type="CDD" id="cd11566">
    <property type="entry name" value="eIF1_SUI1"/>
    <property type="match status" value="1"/>
</dbReference>
<comment type="caution">
    <text evidence="4">The sequence shown here is derived from an EMBL/GenBank/DDBJ whole genome shotgun (WGS) entry which is preliminary data.</text>
</comment>
<dbReference type="PANTHER" id="PTHR10388">
    <property type="entry name" value="EUKARYOTIC TRANSLATION INITIATION FACTOR SUI1"/>
    <property type="match status" value="1"/>
</dbReference>
<evidence type="ECO:0000313" key="4">
    <source>
        <dbReference type="EMBL" id="RQX70622.1"/>
    </source>
</evidence>
<keyword evidence="2" id="KW-0648">Protein biosynthesis</keyword>
<dbReference type="InterPro" id="IPR036877">
    <property type="entry name" value="SUI1_dom_sf"/>
</dbReference>
<evidence type="ECO:0000256" key="1">
    <source>
        <dbReference type="ARBA" id="ARBA00005422"/>
    </source>
</evidence>
<organism evidence="4 5">
    <name type="scientific">Toxoplasma gondii CAST</name>
    <dbReference type="NCBI Taxonomy" id="943122"/>
    <lineage>
        <taxon>Eukaryota</taxon>
        <taxon>Sar</taxon>
        <taxon>Alveolata</taxon>
        <taxon>Apicomplexa</taxon>
        <taxon>Conoidasida</taxon>
        <taxon>Coccidia</taxon>
        <taxon>Eucoccidiorida</taxon>
        <taxon>Eimeriorina</taxon>
        <taxon>Sarcocystidae</taxon>
        <taxon>Toxoplasma</taxon>
    </lineage>
</organism>
<dbReference type="NCBIfam" id="TIGR01160">
    <property type="entry name" value="SUI1_MOF2"/>
    <property type="match status" value="1"/>
</dbReference>
<dbReference type="AlphaFoldDB" id="A0A3R8AN40"/>
<proteinExistence type="inferred from homology"/>
<dbReference type="EMBL" id="AHIV02001263">
    <property type="protein sequence ID" value="RQX70622.1"/>
    <property type="molecule type" value="Genomic_DNA"/>
</dbReference>
<dbReference type="InterPro" id="IPR001950">
    <property type="entry name" value="SUI1"/>
</dbReference>
<dbReference type="Proteomes" id="UP000284452">
    <property type="component" value="Unassembled WGS sequence"/>
</dbReference>
<name>A0A3R8AN40_TOXGO</name>
<evidence type="ECO:0000259" key="3">
    <source>
        <dbReference type="PROSITE" id="PS50296"/>
    </source>
</evidence>
<comment type="similarity">
    <text evidence="1">Belongs to the SUI1 family.</text>
</comment>
<dbReference type="Gene3D" id="3.30.780.10">
    <property type="entry name" value="SUI1-like domain"/>
    <property type="match status" value="1"/>
</dbReference>
<evidence type="ECO:0000313" key="5">
    <source>
        <dbReference type="Proteomes" id="UP000284452"/>
    </source>
</evidence>
<accession>A0A3R8AN40</accession>
<reference evidence="4 5" key="1">
    <citation type="submission" date="2017-10" db="EMBL/GenBank/DDBJ databases">
        <authorList>
            <person name="Sibley D."/>
            <person name="Venepally P."/>
            <person name="Karamycheva S."/>
            <person name="Hadjithomas M."/>
            <person name="Khan A."/>
            <person name="Brunk B."/>
            <person name="Roos D."/>
            <person name="Caler E."/>
            <person name="Lorenzi H."/>
        </authorList>
    </citation>
    <scope>NUCLEOTIDE SEQUENCE [LARGE SCALE GENOMIC DNA]</scope>
    <source>
        <strain evidence="4 5">CAST</strain>
    </source>
</reference>
<evidence type="ECO:0000256" key="2">
    <source>
        <dbReference type="ARBA" id="ARBA00022917"/>
    </source>
</evidence>
<dbReference type="VEuPathDB" id="ToxoDB:TGCAST_249370"/>
<gene>
    <name evidence="4" type="ORF">TGCAST_249370</name>
</gene>
<dbReference type="Pfam" id="PF01253">
    <property type="entry name" value="SUI1"/>
    <property type="match status" value="1"/>
</dbReference>
<dbReference type="InterPro" id="IPR005874">
    <property type="entry name" value="SUI1_euk"/>
</dbReference>
<dbReference type="GO" id="GO:0003743">
    <property type="term" value="F:translation initiation factor activity"/>
    <property type="evidence" value="ECO:0007669"/>
    <property type="project" value="UniProtKB-KW"/>
</dbReference>
<keyword evidence="4" id="KW-0396">Initiation factor</keyword>
<protein>
    <submittedName>
        <fullName evidence="4">Putative translation initiation factor SUI1</fullName>
    </submittedName>
</protein>
<sequence>MIEAHPRSRRSPGEKTFRPCFEEWNGVWTTPMFRISALSIRLIGFAFPSQQLEPEAEVTFDAHLANWLVTSFRTRLARNRETRSLPLVKATATRDKSGAIILLATRSAFWPSTAHVFVAAQRVAKAFVSVCRSDSWTSFAASVFSVSSRDCLERFYLLLTATKNESRFSKEAAIFFSTPKNNLELSARVSHKQPNSMGSRVGRVVFFRADFLMSVEVHNFGISDPFANDTSQFSVGGSSTHLIHIRNQQRNGRKSVTTVQGLDKALDLKKMVRALKKELNCNGTVIEDADYGSVIQLQGDQRHAVKEFLEREAICLGEQIRIHGA</sequence>
<feature type="domain" description="SUI1" evidence="3">
    <location>
        <begin position="243"/>
        <end position="313"/>
    </location>
</feature>
<dbReference type="SUPFAM" id="SSF55159">
    <property type="entry name" value="eIF1-like"/>
    <property type="match status" value="1"/>
</dbReference>